<accession>A0AAU7D524</accession>
<dbReference type="InterPro" id="IPR011047">
    <property type="entry name" value="Quinoprotein_ADH-like_sf"/>
</dbReference>
<protein>
    <recommendedName>
        <fullName evidence="3">Fibronectin type-III domain-containing protein</fullName>
    </recommendedName>
</protein>
<evidence type="ECO:0000313" key="2">
    <source>
        <dbReference type="EMBL" id="XBH13132.1"/>
    </source>
</evidence>
<organism evidence="1">
    <name type="scientific">Edaphobacter paludis</name>
    <dbReference type="NCBI Taxonomy" id="3035702"/>
    <lineage>
        <taxon>Bacteria</taxon>
        <taxon>Pseudomonadati</taxon>
        <taxon>Acidobacteriota</taxon>
        <taxon>Terriglobia</taxon>
        <taxon>Terriglobales</taxon>
        <taxon>Acidobacteriaceae</taxon>
        <taxon>Edaphobacter</taxon>
    </lineage>
</organism>
<gene>
    <name evidence="1" type="ORF">P4G45_14825</name>
    <name evidence="2" type="ORF">P8936_15780</name>
</gene>
<dbReference type="RefSeq" id="WP_348267254.1">
    <property type="nucleotide sequence ID" value="NZ_CP121194.1"/>
</dbReference>
<dbReference type="SUPFAM" id="SSF50998">
    <property type="entry name" value="Quinoprotein alcohol dehydrogenase-like"/>
    <property type="match status" value="1"/>
</dbReference>
<accession>A0AAU7CXB2</accession>
<evidence type="ECO:0000313" key="1">
    <source>
        <dbReference type="EMBL" id="XBH09746.1"/>
    </source>
</evidence>
<proteinExistence type="predicted"/>
<dbReference type="InterPro" id="IPR013783">
    <property type="entry name" value="Ig-like_fold"/>
</dbReference>
<dbReference type="AlphaFoldDB" id="A0AAU7CXB2"/>
<dbReference type="KEGG" id="epl:P4G45_14825"/>
<reference evidence="1" key="1">
    <citation type="submission" date="2023-03" db="EMBL/GenBank/DDBJ databases">
        <title>Edaphobacter sp.</title>
        <authorList>
            <person name="Huber K.J."/>
            <person name="Papendorf J."/>
            <person name="Pilke C."/>
            <person name="Bunk B."/>
            <person name="Sproeer C."/>
            <person name="Pester M."/>
        </authorList>
    </citation>
    <scope>NUCLEOTIDE SEQUENCE</scope>
    <source>
        <strain evidence="1">DSM 109919</strain>
        <strain evidence="2">DSM 109920</strain>
    </source>
</reference>
<dbReference type="EMBL" id="CP121194">
    <property type="protein sequence ID" value="XBH09746.1"/>
    <property type="molecule type" value="Genomic_DNA"/>
</dbReference>
<evidence type="ECO:0008006" key="3">
    <source>
        <dbReference type="Google" id="ProtNLM"/>
    </source>
</evidence>
<name>A0AAU7CXB2_9BACT</name>
<dbReference type="CDD" id="cd00063">
    <property type="entry name" value="FN3"/>
    <property type="match status" value="1"/>
</dbReference>
<dbReference type="InterPro" id="IPR003961">
    <property type="entry name" value="FN3_dom"/>
</dbReference>
<dbReference type="Gene3D" id="2.60.40.10">
    <property type="entry name" value="Immunoglobulins"/>
    <property type="match status" value="1"/>
</dbReference>
<sequence length="623" mass="67111">MRLVKRWSGTMKSGGLLLGMSILLWVAGNSGVAQVSVLTQHNDRERTGANLHETVLTHENVNVKQFGMLFKRVVDDQVYGQPLYVSHVKVGGGFHDVVYVTTVNNSVYAFDANEASASRPLWHVNFGMPANLHDANFGCLDINGNMGIVGTPVIDQQSGTLYVVALTRAGSGFIQRLHALDIATGADMPESPVTITAHDFDPLMENQRPALLLSRGTVYVGYASHCDKEPYHGFLMGYDAKSLRQTAVLNTSPTGSEASIWQSGQAPAVDAEGNIYVVTGNGSWDGKVNFSESFLKLNPELKVLDWFTPTNHFDLDAKDLDINSSGATLIPGTKLVLGGGKEGVLYVLDQQHLGHLGDENALQHFQASGSHLHSFVYWKSDKKGSLLYVWGQRDRARVYGLKGDRLSETPVMMRPEVNEGHPGAMLSLSANGGKEGILWAAIHATGDSWHESRPGILHAYDADNIEHELWNSLEDPGRDDCSNYSKMAPPTIANGKVYLASFGTENVGTGQFCVYGLLPDGPVPSTPEGLRADVQDGVVSLSWVAVPGARTYNVKSQDGSNGTPRLLASGLVSTAFAGITPYAGTSEYVVTAVNSNGESIASKPVIVDLQRAAAVERMHPGMH</sequence>
<dbReference type="InterPro" id="IPR015943">
    <property type="entry name" value="WD40/YVTN_repeat-like_dom_sf"/>
</dbReference>
<dbReference type="EMBL" id="CP121195">
    <property type="protein sequence ID" value="XBH13132.1"/>
    <property type="molecule type" value="Genomic_DNA"/>
</dbReference>
<dbReference type="Gene3D" id="2.130.10.10">
    <property type="entry name" value="YVTN repeat-like/Quinoprotein amine dehydrogenase"/>
    <property type="match status" value="1"/>
</dbReference>